<evidence type="ECO:0000256" key="1">
    <source>
        <dbReference type="SAM" id="MobiDB-lite"/>
    </source>
</evidence>
<evidence type="ECO:0000313" key="3">
    <source>
        <dbReference type="Proteomes" id="UP001147752"/>
    </source>
</evidence>
<reference evidence="2" key="1">
    <citation type="submission" date="2022-12" db="EMBL/GenBank/DDBJ databases">
        <authorList>
            <person name="Petersen C."/>
        </authorList>
    </citation>
    <scope>NUCLEOTIDE SEQUENCE</scope>
    <source>
        <strain evidence="2">IBT 3081</strain>
    </source>
</reference>
<name>A0A9W9V1R9_9EURO</name>
<organism evidence="2 3">
    <name type="scientific">Penicillium concentricum</name>
    <dbReference type="NCBI Taxonomy" id="293559"/>
    <lineage>
        <taxon>Eukaryota</taxon>
        <taxon>Fungi</taxon>
        <taxon>Dikarya</taxon>
        <taxon>Ascomycota</taxon>
        <taxon>Pezizomycotina</taxon>
        <taxon>Eurotiomycetes</taxon>
        <taxon>Eurotiomycetidae</taxon>
        <taxon>Eurotiales</taxon>
        <taxon>Aspergillaceae</taxon>
        <taxon>Penicillium</taxon>
    </lineage>
</organism>
<dbReference type="Proteomes" id="UP001147752">
    <property type="component" value="Unassembled WGS sequence"/>
</dbReference>
<gene>
    <name evidence="2" type="ORF">N7517_008519</name>
</gene>
<dbReference type="RefSeq" id="XP_056577100.1">
    <property type="nucleotide sequence ID" value="XM_056726249.1"/>
</dbReference>
<accession>A0A9W9V1R9</accession>
<comment type="caution">
    <text evidence="2">The sequence shown here is derived from an EMBL/GenBank/DDBJ whole genome shotgun (WGS) entry which is preliminary data.</text>
</comment>
<dbReference type="GeneID" id="81465432"/>
<protein>
    <submittedName>
        <fullName evidence="2">Uncharacterized protein</fullName>
    </submittedName>
</protein>
<evidence type="ECO:0000313" key="2">
    <source>
        <dbReference type="EMBL" id="KAJ5365633.1"/>
    </source>
</evidence>
<reference evidence="2" key="2">
    <citation type="journal article" date="2023" name="IMA Fungus">
        <title>Comparative genomic study of the Penicillium genus elucidates a diverse pangenome and 15 lateral gene transfer events.</title>
        <authorList>
            <person name="Petersen C."/>
            <person name="Sorensen T."/>
            <person name="Nielsen M.R."/>
            <person name="Sondergaard T.E."/>
            <person name="Sorensen J.L."/>
            <person name="Fitzpatrick D.A."/>
            <person name="Frisvad J.C."/>
            <person name="Nielsen K.L."/>
        </authorList>
    </citation>
    <scope>NUCLEOTIDE SEQUENCE</scope>
    <source>
        <strain evidence="2">IBT 3081</strain>
    </source>
</reference>
<feature type="region of interest" description="Disordered" evidence="1">
    <location>
        <begin position="1"/>
        <end position="35"/>
    </location>
</feature>
<sequence length="80" mass="8650">MDRVLATRSGSHVSSAGIQKQDLRSRRAAVGPDSPKLGCKGSFGITFQMTSTWMNNTRTSHSGLFAKSQNANPRASRARI</sequence>
<feature type="compositionally biased region" description="Polar residues" evidence="1">
    <location>
        <begin position="8"/>
        <end position="18"/>
    </location>
</feature>
<keyword evidence="3" id="KW-1185">Reference proteome</keyword>
<dbReference type="OrthoDB" id="4293119at2759"/>
<proteinExistence type="predicted"/>
<dbReference type="EMBL" id="JAPZBT010000003">
    <property type="protein sequence ID" value="KAJ5365633.1"/>
    <property type="molecule type" value="Genomic_DNA"/>
</dbReference>
<dbReference type="AlphaFoldDB" id="A0A9W9V1R9"/>